<keyword evidence="10" id="KW-0678">Repressor</keyword>
<comment type="subunit">
    <text evidence="10">Homodimers and heterodimers.</text>
</comment>
<dbReference type="PANTHER" id="PTHR32410">
    <property type="entry name" value="CYSTEINE/HISTIDINE-RICH C1 DOMAIN FAMILY PROTEIN"/>
    <property type="match status" value="1"/>
</dbReference>
<dbReference type="SMART" id="SM00249">
    <property type="entry name" value="PHD"/>
    <property type="match status" value="4"/>
</dbReference>
<dbReference type="EMBL" id="OU466859">
    <property type="protein sequence ID" value="CAH2051296.1"/>
    <property type="molecule type" value="Genomic_DNA"/>
</dbReference>
<evidence type="ECO:0000256" key="10">
    <source>
        <dbReference type="RuleBase" id="RU004549"/>
    </source>
</evidence>
<dbReference type="Gene3D" id="3.30.60.20">
    <property type="match status" value="1"/>
</dbReference>
<dbReference type="Pfam" id="PF03107">
    <property type="entry name" value="C1_2"/>
    <property type="match status" value="5"/>
</dbReference>
<evidence type="ECO:0000256" key="5">
    <source>
        <dbReference type="ARBA" id="ARBA00022833"/>
    </source>
</evidence>
<evidence type="ECO:0000256" key="9">
    <source>
        <dbReference type="ARBA" id="ARBA00023294"/>
    </source>
</evidence>
<dbReference type="InterPro" id="IPR053793">
    <property type="entry name" value="PB1-like"/>
</dbReference>
<keyword evidence="4" id="KW-0863">Zinc-finger</keyword>
<dbReference type="PANTHER" id="PTHR32410:SF201">
    <property type="entry name" value="ZINC FINGER PHD-TYPE DOMAIN-CONTAINING PROTEIN"/>
    <property type="match status" value="1"/>
</dbReference>
<dbReference type="Gene3D" id="3.10.20.90">
    <property type="entry name" value="Phosphatidylinositol 3-kinase Catalytic Subunit, Chain A, domain 1"/>
    <property type="match status" value="1"/>
</dbReference>
<evidence type="ECO:0000256" key="1">
    <source>
        <dbReference type="ARBA" id="ARBA00004123"/>
    </source>
</evidence>
<dbReference type="SUPFAM" id="SSF54277">
    <property type="entry name" value="CAD &amp; PB1 domains"/>
    <property type="match status" value="1"/>
</dbReference>
<dbReference type="SUPFAM" id="SSF57889">
    <property type="entry name" value="Cysteine-rich domain"/>
    <property type="match status" value="5"/>
</dbReference>
<evidence type="ECO:0000256" key="3">
    <source>
        <dbReference type="ARBA" id="ARBA00022737"/>
    </source>
</evidence>
<dbReference type="InterPro" id="IPR001965">
    <property type="entry name" value="Znf_PHD"/>
</dbReference>
<dbReference type="Pfam" id="PF22926">
    <property type="entry name" value="C1-like_CT"/>
    <property type="match status" value="1"/>
</dbReference>
<keyword evidence="3" id="KW-0677">Repeat</keyword>
<dbReference type="InterPro" id="IPR004146">
    <property type="entry name" value="DC1"/>
</dbReference>
<dbReference type="InterPro" id="IPR054483">
    <property type="entry name" value="DC1-like_CT"/>
</dbReference>
<keyword evidence="2" id="KW-0479">Metal-binding</keyword>
<keyword evidence="7 10" id="KW-0804">Transcription</keyword>
<evidence type="ECO:0000256" key="4">
    <source>
        <dbReference type="ARBA" id="ARBA00022771"/>
    </source>
</evidence>
<feature type="non-terminal residue" evidence="12">
    <location>
        <position position="1"/>
    </location>
</feature>
<gene>
    <name evidence="12" type="ORF">TAV2_LOCUS11540</name>
</gene>
<dbReference type="Proteomes" id="UP000836841">
    <property type="component" value="Chromosome 3"/>
</dbReference>
<dbReference type="Pfam" id="PF02309">
    <property type="entry name" value="AUX_IAA"/>
    <property type="match status" value="1"/>
</dbReference>
<organism evidence="12 13">
    <name type="scientific">Thlaspi arvense</name>
    <name type="common">Field penny-cress</name>
    <dbReference type="NCBI Taxonomy" id="13288"/>
    <lineage>
        <taxon>Eukaryota</taxon>
        <taxon>Viridiplantae</taxon>
        <taxon>Streptophyta</taxon>
        <taxon>Embryophyta</taxon>
        <taxon>Tracheophyta</taxon>
        <taxon>Spermatophyta</taxon>
        <taxon>Magnoliopsida</taxon>
        <taxon>eudicotyledons</taxon>
        <taxon>Gunneridae</taxon>
        <taxon>Pentapetalae</taxon>
        <taxon>rosids</taxon>
        <taxon>malvids</taxon>
        <taxon>Brassicales</taxon>
        <taxon>Brassicaceae</taxon>
        <taxon>Thlaspideae</taxon>
        <taxon>Thlaspi</taxon>
    </lineage>
</organism>
<reference evidence="12 13" key="1">
    <citation type="submission" date="2022-03" db="EMBL/GenBank/DDBJ databases">
        <authorList>
            <person name="Nunn A."/>
            <person name="Chopra R."/>
            <person name="Nunn A."/>
            <person name="Contreras Garrido A."/>
        </authorList>
    </citation>
    <scope>NUCLEOTIDE SEQUENCE [LARGE SCALE GENOMIC DNA]</scope>
</reference>
<dbReference type="GO" id="GO:0005634">
    <property type="term" value="C:nucleus"/>
    <property type="evidence" value="ECO:0007669"/>
    <property type="project" value="UniProtKB-SubCell"/>
</dbReference>
<evidence type="ECO:0000313" key="12">
    <source>
        <dbReference type="EMBL" id="CAH2051296.1"/>
    </source>
</evidence>
<evidence type="ECO:0000256" key="8">
    <source>
        <dbReference type="ARBA" id="ARBA00023242"/>
    </source>
</evidence>
<dbReference type="FunFam" id="3.10.20.90:FF:000047">
    <property type="entry name" value="Auxin response factor"/>
    <property type="match status" value="1"/>
</dbReference>
<dbReference type="InterPro" id="IPR013083">
    <property type="entry name" value="Znf_RING/FYVE/PHD"/>
</dbReference>
<protein>
    <recommendedName>
        <fullName evidence="10">Auxin-responsive protein</fullName>
    </recommendedName>
</protein>
<comment type="function">
    <text evidence="10">Aux/IAA proteins are short-lived transcriptional factors that function as repressors of early auxin response genes at low auxin concentrations.</text>
</comment>
<dbReference type="GO" id="GO:0008270">
    <property type="term" value="F:zinc ion binding"/>
    <property type="evidence" value="ECO:0007669"/>
    <property type="project" value="UniProtKB-KW"/>
</dbReference>
<keyword evidence="9 10" id="KW-0927">Auxin signaling pathway</keyword>
<dbReference type="InterPro" id="IPR053192">
    <property type="entry name" value="Vacuole_Formation_Reg"/>
</dbReference>
<feature type="domain" description="PB1" evidence="11">
    <location>
        <begin position="606"/>
        <end position="697"/>
    </location>
</feature>
<evidence type="ECO:0000313" key="13">
    <source>
        <dbReference type="Proteomes" id="UP000836841"/>
    </source>
</evidence>
<comment type="similarity">
    <text evidence="10">Belongs to the Aux/IAA family.</text>
</comment>
<dbReference type="GO" id="GO:0009734">
    <property type="term" value="P:auxin-activated signaling pathway"/>
    <property type="evidence" value="ECO:0007669"/>
    <property type="project" value="UniProtKB-UniRule"/>
</dbReference>
<keyword evidence="6 10" id="KW-0805">Transcription regulation</keyword>
<evidence type="ECO:0000256" key="6">
    <source>
        <dbReference type="ARBA" id="ARBA00023015"/>
    </source>
</evidence>
<evidence type="ECO:0000259" key="11">
    <source>
        <dbReference type="PROSITE" id="PS51745"/>
    </source>
</evidence>
<keyword evidence="5" id="KW-0862">Zinc</keyword>
<dbReference type="Gene3D" id="3.30.40.10">
    <property type="entry name" value="Zinc/RING finger domain, C3HC4 (zinc finger)"/>
    <property type="match status" value="1"/>
</dbReference>
<dbReference type="AlphaFoldDB" id="A0AAU9RTU1"/>
<comment type="subcellular location">
    <subcellularLocation>
        <location evidence="1 10">Nucleus</location>
    </subcellularLocation>
</comment>
<evidence type="ECO:0000256" key="2">
    <source>
        <dbReference type="ARBA" id="ARBA00022723"/>
    </source>
</evidence>
<accession>A0AAU9RTU1</accession>
<sequence length="697" mass="80407">TSIDYPPPAPFICPDLRTKNTEERWFPEIRIGHTTFLTINNSYHISDAAEEDQVLRSHHLRLLLGCNNNEEGEGHEIYCNACRSFKTGTIYYFCNDCQNSYHKECVESPPIFISPCHPKYPLQLFKYDRGVTVKECHSCGMGFSGLFYHSSKWGLSLDPVCANKREFSAINNLKRHEHTLHYFPKQASVTCDVCASNDNKCCFYICLQCDFVVHRTCIDLPRVILIPFHNHRLSFAYSLPSEDWSCGVCRRKMNENYGAYSCTKSCAYAVHSRCATQRDVWDGKELEDEPEEVLVHDNVQSFEEIGDGVIRHFSHAHHHMRLVDEDDTERVFDGKQVCQACMLPLCEGNVYSCMQCDFVLHEECANLSRLKYSVVHPHRLILKPTPPIETYLACPFCGEFSCGFRYMCVEGCDSYYVDVVCASLPDLLNHPSHPHPLFLIYRRGTSQSCSICFSPENRCLNCVKCNFILCFRCANLPYKTKHEHDEHILTLTYEKNATTPYWCQVCEKTTDPRKGYYACNECGVTFHIDCILGKNPYMKAGQTLYHIDGLTIELIPNTRLSRPLCKRCHRRCQHKIMYKTSRGDTFCTFFEVKPRGQSLAQSDVFVMFFEAQKRGSVGRSIDVNRYIGYDELRHDLARMFGIEGQLEDPKTSYWNLVYVDHENDIILVGDDPWVEFINCVQSIKIIPSAEIKQMSMD</sequence>
<proteinExistence type="inferred from homology"/>
<keyword evidence="13" id="KW-1185">Reference proteome</keyword>
<feature type="non-terminal residue" evidence="12">
    <location>
        <position position="697"/>
    </location>
</feature>
<evidence type="ECO:0000256" key="7">
    <source>
        <dbReference type="ARBA" id="ARBA00023163"/>
    </source>
</evidence>
<dbReference type="InterPro" id="IPR033389">
    <property type="entry name" value="AUX/IAA_dom"/>
</dbReference>
<name>A0AAU9RTU1_THLAR</name>
<dbReference type="InterPro" id="IPR046349">
    <property type="entry name" value="C1-like_sf"/>
</dbReference>
<keyword evidence="8 10" id="KW-0539">Nucleus</keyword>
<dbReference type="PROSITE" id="PS51745">
    <property type="entry name" value="PB1"/>
    <property type="match status" value="1"/>
</dbReference>